<dbReference type="EMBL" id="SOZE01000035">
    <property type="protein sequence ID" value="TFF34036.1"/>
    <property type="molecule type" value="Genomic_DNA"/>
</dbReference>
<organism evidence="1 2">
    <name type="scientific">Mucilaginibacter psychrotolerans</name>
    <dbReference type="NCBI Taxonomy" id="1524096"/>
    <lineage>
        <taxon>Bacteria</taxon>
        <taxon>Pseudomonadati</taxon>
        <taxon>Bacteroidota</taxon>
        <taxon>Sphingobacteriia</taxon>
        <taxon>Sphingobacteriales</taxon>
        <taxon>Sphingobacteriaceae</taxon>
        <taxon>Mucilaginibacter</taxon>
    </lineage>
</organism>
<dbReference type="RefSeq" id="WP_133235471.1">
    <property type="nucleotide sequence ID" value="NZ_SOZE01000035.1"/>
</dbReference>
<accession>A0A4Y8S5M8</accession>
<name>A0A4Y8S5M8_9SPHI</name>
<sequence>MAKRIHPNFAIYIAPDILGFYIENIPEAFDEKKQMILNPNLINDKILIYERQVKGWFLNNATRMIKSKGNGFIVLMICMSYLEGIQQYIQGESSRNRSGTFFKNSIHRIYPNAYSDSDLDNLYSAARCGLFHNGMVDGRIIINTSYLHPIEFIGTDDIRINPKHLLIDIKNDFNDYLKSLRNPSNTIRRQNFDSMFSNI</sequence>
<keyword evidence="2" id="KW-1185">Reference proteome</keyword>
<evidence type="ECO:0000313" key="1">
    <source>
        <dbReference type="EMBL" id="TFF34036.1"/>
    </source>
</evidence>
<evidence type="ECO:0000313" key="2">
    <source>
        <dbReference type="Proteomes" id="UP000297540"/>
    </source>
</evidence>
<protein>
    <submittedName>
        <fullName evidence="1">Uncharacterized protein</fullName>
    </submittedName>
</protein>
<proteinExistence type="predicted"/>
<dbReference type="AlphaFoldDB" id="A0A4Y8S5M8"/>
<dbReference type="Proteomes" id="UP000297540">
    <property type="component" value="Unassembled WGS sequence"/>
</dbReference>
<comment type="caution">
    <text evidence="1">The sequence shown here is derived from an EMBL/GenBank/DDBJ whole genome shotgun (WGS) entry which is preliminary data.</text>
</comment>
<reference evidence="1 2" key="1">
    <citation type="journal article" date="2017" name="Int. J. Syst. Evol. Microbiol.">
        <title>Mucilaginibacterpsychrotolerans sp. nov., isolated from peatlands.</title>
        <authorList>
            <person name="Deng Y."/>
            <person name="Shen L."/>
            <person name="Xu B."/>
            <person name="Liu Y."/>
            <person name="Gu Z."/>
            <person name="Liu H."/>
            <person name="Zhou Y."/>
        </authorList>
    </citation>
    <scope>NUCLEOTIDE SEQUENCE [LARGE SCALE GENOMIC DNA]</scope>
    <source>
        <strain evidence="1 2">NH7-4</strain>
    </source>
</reference>
<gene>
    <name evidence="1" type="ORF">E2R66_23365</name>
</gene>
<dbReference type="OrthoDB" id="1493315at2"/>